<dbReference type="Gramene" id="TraesCLE_scaffold_028491_01G000200.1">
    <property type="protein sequence ID" value="TraesCLE_scaffold_028491_01G000200.1"/>
    <property type="gene ID" value="TraesCLE_scaffold_028491_01G000200"/>
</dbReference>
<accession>A0A3B6I4W0</accession>
<dbReference type="Proteomes" id="UP000019116">
    <property type="component" value="Chromosome 4A"/>
</dbReference>
<dbReference type="Gramene" id="TraesLAC4A03G02169640.2">
    <property type="protein sequence ID" value="TraesLAC4A03G02169640.2"/>
    <property type="gene ID" value="TraesLAC4A03G02169640"/>
</dbReference>
<dbReference type="Gramene" id="TraesCAD_scaffold_044076_01G000300.1">
    <property type="protein sequence ID" value="TraesCAD_scaffold_044076_01G000300.1"/>
    <property type="gene ID" value="TraesCAD_scaffold_044076_01G000300"/>
</dbReference>
<dbReference type="RefSeq" id="XP_044366662.1">
    <property type="nucleotide sequence ID" value="XM_044510727.1"/>
</dbReference>
<gene>
    <name evidence="1" type="primary">LOC123088523</name>
</gene>
<dbReference type="Gramene" id="TraesLAC4A03G02169640.1">
    <property type="protein sequence ID" value="TraesLAC4A03G02169640.1"/>
    <property type="gene ID" value="TraesLAC4A03G02169640"/>
</dbReference>
<reference evidence="1" key="1">
    <citation type="submission" date="2018-08" db="EMBL/GenBank/DDBJ databases">
        <authorList>
            <person name="Rossello M."/>
        </authorList>
    </citation>
    <scope>NUCLEOTIDE SEQUENCE [LARGE SCALE GENOMIC DNA]</scope>
    <source>
        <strain evidence="1">cv. Chinese Spring</strain>
    </source>
</reference>
<organism evidence="1">
    <name type="scientific">Triticum aestivum</name>
    <name type="common">Wheat</name>
    <dbReference type="NCBI Taxonomy" id="4565"/>
    <lineage>
        <taxon>Eukaryota</taxon>
        <taxon>Viridiplantae</taxon>
        <taxon>Streptophyta</taxon>
        <taxon>Embryophyta</taxon>
        <taxon>Tracheophyta</taxon>
        <taxon>Spermatophyta</taxon>
        <taxon>Magnoliopsida</taxon>
        <taxon>Liliopsida</taxon>
        <taxon>Poales</taxon>
        <taxon>Poaceae</taxon>
        <taxon>BOP clade</taxon>
        <taxon>Pooideae</taxon>
        <taxon>Triticodae</taxon>
        <taxon>Triticeae</taxon>
        <taxon>Triticinae</taxon>
        <taxon>Triticum</taxon>
    </lineage>
</organism>
<dbReference type="GeneID" id="123088523"/>
<dbReference type="Gramene" id="TraesSTA4A03G02214130.3">
    <property type="protein sequence ID" value="TraesSTA4A03G02214130.3"/>
    <property type="gene ID" value="TraesSTA4A03G02214130"/>
</dbReference>
<dbReference type="EnsemblPlants" id="TraesCS4A02G475200.1">
    <property type="protein sequence ID" value="TraesCS4A02G475200.1"/>
    <property type="gene ID" value="TraesCS4A02G475200"/>
</dbReference>
<sequence length="276" mass="30611">MALRTFASRTRSAALHLAAPAPRFSPPAKGFSTSAAPRAVFSKTASLNYSSWSAGSSFANTAVQQALVYPSPATSAASSLVSAARVQQARYYSAGAVVIDEETVQVLITGVAKCNSVASKCLAEIHTVQDLQIITLIVILSGIAGAWYVGQQVIDRGSEILGQVQKHAPEILGAVCDEMVYQLKIPFLGSGRRLVLQDHWFNDPEKSLTRYEQRMRREAARQEMDRLRLEEFNRAQEEKKREAAQMYEQSLARKRVNDQLLKDKLREERIRQLTGQ</sequence>
<evidence type="ECO:0000313" key="2">
    <source>
        <dbReference type="Proteomes" id="UP000019116"/>
    </source>
</evidence>
<dbReference type="Gramene" id="TraesSYM4A03G02243220.1">
    <property type="protein sequence ID" value="TraesSYM4A03G02243220.1"/>
    <property type="gene ID" value="TraesSYM4A03G02243220"/>
</dbReference>
<dbReference type="Gramene" id="TraesLDM4A03G02217090.3">
    <property type="protein sequence ID" value="TraesLDM4A03G02217090.3"/>
    <property type="gene ID" value="TraesLDM4A03G02217090"/>
</dbReference>
<evidence type="ECO:0000313" key="1">
    <source>
        <dbReference type="EnsemblPlants" id="TraesCS4A02G475200.1"/>
    </source>
</evidence>
<reference evidence="1" key="2">
    <citation type="submission" date="2018-10" db="UniProtKB">
        <authorList>
            <consortium name="EnsemblPlants"/>
        </authorList>
    </citation>
    <scope>IDENTIFICATION</scope>
</reference>
<dbReference type="Gramene" id="TraesWEE_scaffold_105027_01G000100.1">
    <property type="protein sequence ID" value="TraesWEE_scaffold_105027_01G000100.1"/>
    <property type="gene ID" value="TraesWEE_scaffold_105027_01G000100"/>
</dbReference>
<dbReference type="Gramene" id="TraesLDM4A03G02217090.1">
    <property type="protein sequence ID" value="TraesLDM4A03G02217090.1"/>
    <property type="gene ID" value="TraesLDM4A03G02217090"/>
</dbReference>
<dbReference type="OMA" id="SVCDEMA"/>
<dbReference type="Gramene" id="TraesJAG4A03G02217510.2">
    <property type="protein sequence ID" value="TraesJAG4A03G02217510.2"/>
    <property type="gene ID" value="TraesJAG4A03G02217510"/>
</dbReference>
<protein>
    <submittedName>
        <fullName evidence="1">Uncharacterized protein</fullName>
    </submittedName>
</protein>
<dbReference type="Gramene" id="TraesARI4A03G02253450.1">
    <property type="protein sequence ID" value="TraesARI4A03G02253450.1"/>
    <property type="gene ID" value="TraesARI4A03G02253450"/>
</dbReference>
<dbReference type="AlphaFoldDB" id="A0A3B6I4W0"/>
<dbReference type="Gramene" id="TraesCS4A02G475200.1">
    <property type="protein sequence ID" value="TraesCS4A02G475200.1"/>
    <property type="gene ID" value="TraesCS4A02G475200"/>
</dbReference>
<dbReference type="Gramene" id="TraesRN4A0101235300.1">
    <property type="protein sequence ID" value="TraesRN4A0101235300.1"/>
    <property type="gene ID" value="TraesRN4A0101235300"/>
</dbReference>
<dbReference type="Gramene" id="TraesCS4A03G1198000.1">
    <property type="protein sequence ID" value="TraesCS4A03G1198000.1.CDS"/>
    <property type="gene ID" value="TraesCS4A03G1198000"/>
</dbReference>
<name>A0A3B6I4W0_WHEAT</name>
<proteinExistence type="predicted"/>
<dbReference type="Gramene" id="TraesJAG4A03G02217510.1">
    <property type="protein sequence ID" value="TraesJAG4A03G02217510.1"/>
    <property type="gene ID" value="TraesJAG4A03G02217510"/>
</dbReference>
<dbReference type="KEGG" id="taes:123088523"/>
<keyword evidence="2" id="KW-1185">Reference proteome</keyword>
<dbReference type="Gramene" id="TraesJAG4A03G02217510.4">
    <property type="protein sequence ID" value="TraesJAG4A03G02217510.4"/>
    <property type="gene ID" value="TraesJAG4A03G02217510"/>
</dbReference>
<dbReference type="Gramene" id="TraesSTA4A03G02214130.1">
    <property type="protein sequence ID" value="TraesSTA4A03G02214130.1"/>
    <property type="gene ID" value="TraesSTA4A03G02214130"/>
</dbReference>